<protein>
    <submittedName>
        <fullName evidence="1">Uncharacterized protein</fullName>
    </submittedName>
</protein>
<gene>
    <name evidence="1" type="ORF">DPMN_100482</name>
</gene>
<dbReference type="AlphaFoldDB" id="A0A9D4R8P9"/>
<dbReference type="Proteomes" id="UP000828390">
    <property type="component" value="Unassembled WGS sequence"/>
</dbReference>
<proteinExistence type="predicted"/>
<name>A0A9D4R8P9_DREPO</name>
<reference evidence="1" key="2">
    <citation type="submission" date="2020-11" db="EMBL/GenBank/DDBJ databases">
        <authorList>
            <person name="McCartney M.A."/>
            <person name="Auch B."/>
            <person name="Kono T."/>
            <person name="Mallez S."/>
            <person name="Becker A."/>
            <person name="Gohl D.M."/>
            <person name="Silverstein K.A.T."/>
            <person name="Koren S."/>
            <person name="Bechman K.B."/>
            <person name="Herman A."/>
            <person name="Abrahante J.E."/>
            <person name="Garbe J."/>
        </authorList>
    </citation>
    <scope>NUCLEOTIDE SEQUENCE</scope>
    <source>
        <strain evidence="1">Duluth1</strain>
        <tissue evidence="1">Whole animal</tissue>
    </source>
</reference>
<sequence length="55" mass="6238">MLESRLWISVGTTSAYRVPSACALHYGLTRPSKTSTFPGTVSARKDARHWARRFR</sequence>
<organism evidence="1 2">
    <name type="scientific">Dreissena polymorpha</name>
    <name type="common">Zebra mussel</name>
    <name type="synonym">Mytilus polymorpha</name>
    <dbReference type="NCBI Taxonomy" id="45954"/>
    <lineage>
        <taxon>Eukaryota</taxon>
        <taxon>Metazoa</taxon>
        <taxon>Spiralia</taxon>
        <taxon>Lophotrochozoa</taxon>
        <taxon>Mollusca</taxon>
        <taxon>Bivalvia</taxon>
        <taxon>Autobranchia</taxon>
        <taxon>Heteroconchia</taxon>
        <taxon>Euheterodonta</taxon>
        <taxon>Imparidentia</taxon>
        <taxon>Neoheterodontei</taxon>
        <taxon>Myida</taxon>
        <taxon>Dreissenoidea</taxon>
        <taxon>Dreissenidae</taxon>
        <taxon>Dreissena</taxon>
    </lineage>
</organism>
<dbReference type="EMBL" id="JAIWYP010000003">
    <property type="protein sequence ID" value="KAH3857867.1"/>
    <property type="molecule type" value="Genomic_DNA"/>
</dbReference>
<evidence type="ECO:0000313" key="2">
    <source>
        <dbReference type="Proteomes" id="UP000828390"/>
    </source>
</evidence>
<keyword evidence="2" id="KW-1185">Reference proteome</keyword>
<evidence type="ECO:0000313" key="1">
    <source>
        <dbReference type="EMBL" id="KAH3857867.1"/>
    </source>
</evidence>
<reference evidence="1" key="1">
    <citation type="journal article" date="2019" name="bioRxiv">
        <title>The Genome of the Zebra Mussel, Dreissena polymorpha: A Resource for Invasive Species Research.</title>
        <authorList>
            <person name="McCartney M.A."/>
            <person name="Auch B."/>
            <person name="Kono T."/>
            <person name="Mallez S."/>
            <person name="Zhang Y."/>
            <person name="Obille A."/>
            <person name="Becker A."/>
            <person name="Abrahante J.E."/>
            <person name="Garbe J."/>
            <person name="Badalamenti J.P."/>
            <person name="Herman A."/>
            <person name="Mangelson H."/>
            <person name="Liachko I."/>
            <person name="Sullivan S."/>
            <person name="Sone E.D."/>
            <person name="Koren S."/>
            <person name="Silverstein K.A.T."/>
            <person name="Beckman K.B."/>
            <person name="Gohl D.M."/>
        </authorList>
    </citation>
    <scope>NUCLEOTIDE SEQUENCE</scope>
    <source>
        <strain evidence="1">Duluth1</strain>
        <tissue evidence="1">Whole animal</tissue>
    </source>
</reference>
<accession>A0A9D4R8P9</accession>
<comment type="caution">
    <text evidence="1">The sequence shown here is derived from an EMBL/GenBank/DDBJ whole genome shotgun (WGS) entry which is preliminary data.</text>
</comment>